<comment type="caution">
    <text evidence="2">The sequence shown here is derived from an EMBL/GenBank/DDBJ whole genome shotgun (WGS) entry which is preliminary data.</text>
</comment>
<dbReference type="Proteomes" id="UP000323567">
    <property type="component" value="Unassembled WGS sequence"/>
</dbReference>
<accession>A0A5B3FXK3</accession>
<dbReference type="RefSeq" id="WP_014776091.1">
    <property type="nucleotide sequence ID" value="NZ_CAUCYH010000028.1"/>
</dbReference>
<dbReference type="PROSITE" id="PS51257">
    <property type="entry name" value="PROKAR_LIPOPROTEIN"/>
    <property type="match status" value="1"/>
</dbReference>
<feature type="chain" id="PRO_5023049171" description="Type VI secretion system lipoprotein TssJ" evidence="1">
    <location>
        <begin position="21"/>
        <end position="157"/>
    </location>
</feature>
<protein>
    <recommendedName>
        <fullName evidence="4">Type VI secretion system lipoprotein TssJ</fullName>
    </recommendedName>
</protein>
<name>A0A5B3FXK3_9BACT</name>
<proteinExistence type="predicted"/>
<evidence type="ECO:0000256" key="1">
    <source>
        <dbReference type="SAM" id="SignalP"/>
    </source>
</evidence>
<evidence type="ECO:0000313" key="3">
    <source>
        <dbReference type="Proteomes" id="UP000323567"/>
    </source>
</evidence>
<evidence type="ECO:0008006" key="4">
    <source>
        <dbReference type="Google" id="ProtNLM"/>
    </source>
</evidence>
<keyword evidence="1" id="KW-0732">Signal</keyword>
<dbReference type="EMBL" id="VVXK01000029">
    <property type="protein sequence ID" value="KAA2365944.1"/>
    <property type="molecule type" value="Genomic_DNA"/>
</dbReference>
<reference evidence="2 3" key="1">
    <citation type="journal article" date="2019" name="Nat. Med.">
        <title>A library of human gut bacterial isolates paired with longitudinal multiomics data enables mechanistic microbiome research.</title>
        <authorList>
            <person name="Poyet M."/>
            <person name="Groussin M."/>
            <person name="Gibbons S.M."/>
            <person name="Avila-Pacheco J."/>
            <person name="Jiang X."/>
            <person name="Kearney S.M."/>
            <person name="Perrotta A.R."/>
            <person name="Berdy B."/>
            <person name="Zhao S."/>
            <person name="Lieberman T.D."/>
            <person name="Swanson P.K."/>
            <person name="Smith M."/>
            <person name="Roesemann S."/>
            <person name="Alexander J.E."/>
            <person name="Rich S.A."/>
            <person name="Livny J."/>
            <person name="Vlamakis H."/>
            <person name="Clish C."/>
            <person name="Bullock K."/>
            <person name="Deik A."/>
            <person name="Scott J."/>
            <person name="Pierce K.A."/>
            <person name="Xavier R.J."/>
            <person name="Alm E.J."/>
        </authorList>
    </citation>
    <scope>NUCLEOTIDE SEQUENCE [LARGE SCALE GENOMIC DNA]</scope>
    <source>
        <strain evidence="2 3">BIOML-A2</strain>
    </source>
</reference>
<dbReference type="AlphaFoldDB" id="A0A5B3FXK3"/>
<dbReference type="GeneID" id="92755834"/>
<feature type="signal peptide" evidence="1">
    <location>
        <begin position="1"/>
        <end position="20"/>
    </location>
</feature>
<organism evidence="2 3">
    <name type="scientific">Alistipes shahii</name>
    <dbReference type="NCBI Taxonomy" id="328814"/>
    <lineage>
        <taxon>Bacteria</taxon>
        <taxon>Pseudomonadati</taxon>
        <taxon>Bacteroidota</taxon>
        <taxon>Bacteroidia</taxon>
        <taxon>Bacteroidales</taxon>
        <taxon>Rikenellaceae</taxon>
        <taxon>Alistipes</taxon>
    </lineage>
</organism>
<sequence length="157" mass="17358">MKKIVCLIAMALFTATGCTSVEMNQTKTDTPDDNTQGKATTLSCADYTLNPLWNWAETPANQLIVIRSQAELADFIFPNDKLPEDIDFEKNTLLLVAGQATNGIESVKKNFVKADAQYIYSVTFLLNDTTEAPKWRVAQLVPSVPNEAKISLDLEVN</sequence>
<gene>
    <name evidence="2" type="ORF">F2Y13_14075</name>
</gene>
<evidence type="ECO:0000313" key="2">
    <source>
        <dbReference type="EMBL" id="KAA2365944.1"/>
    </source>
</evidence>